<feature type="region of interest" description="Disordered" evidence="1">
    <location>
        <begin position="90"/>
        <end position="113"/>
    </location>
</feature>
<dbReference type="Proteomes" id="UP000785679">
    <property type="component" value="Unassembled WGS sequence"/>
</dbReference>
<sequence length="412" mass="45537">MFQQKKNHCLICDKVISEGYERSMQVVSKVKPKQGAKKKKEVEETKQRVLQEIQERVAGPSFGIEGLGIQGHQMEQSLVDPRQLFQQQRNPSFKIRNGKPPQRPQQKTPSSMANDLDLNFNLNGKKIMGQLDENLNIVNQHHGVVRRGLSHNQKMHEYEEAKDLALGSFQSSSHFGGFGAASQQRPQKGEPIGMSRLIKKSTKLRVQKDMNDFKASVSGGLGGAALGIGITGNGLMHDEECERMFEEDMRDYARGTNPINIRQKDKDRKVMRARQLAAPQNRPAFDMPNGSDLLQASALRITNTNGQHLSQLSTAGNTVSSQASRRLPHKKPPITNTRSRSLAGATRAPEPIEQISLGLQGRGAQAVMLPPVSGRPPQRETHNGGGGIGDMSPSGSNAQQYDFGQYNQDDEY</sequence>
<feature type="region of interest" description="Disordered" evidence="1">
    <location>
        <begin position="367"/>
        <end position="412"/>
    </location>
</feature>
<name>A0A8J8T5Y3_HALGN</name>
<dbReference type="EMBL" id="RRYP01003737">
    <property type="protein sequence ID" value="TNV83539.1"/>
    <property type="molecule type" value="Genomic_DNA"/>
</dbReference>
<accession>A0A8J8T5Y3</accession>
<protein>
    <submittedName>
        <fullName evidence="2">Uncharacterized protein</fullName>
    </submittedName>
</protein>
<keyword evidence="3" id="KW-1185">Reference proteome</keyword>
<comment type="caution">
    <text evidence="2">The sequence shown here is derived from an EMBL/GenBank/DDBJ whole genome shotgun (WGS) entry which is preliminary data.</text>
</comment>
<evidence type="ECO:0000313" key="3">
    <source>
        <dbReference type="Proteomes" id="UP000785679"/>
    </source>
</evidence>
<feature type="compositionally biased region" description="Polar residues" evidence="1">
    <location>
        <begin position="104"/>
        <end position="113"/>
    </location>
</feature>
<evidence type="ECO:0000313" key="2">
    <source>
        <dbReference type="EMBL" id="TNV83539.1"/>
    </source>
</evidence>
<organism evidence="2 3">
    <name type="scientific">Halteria grandinella</name>
    <dbReference type="NCBI Taxonomy" id="5974"/>
    <lineage>
        <taxon>Eukaryota</taxon>
        <taxon>Sar</taxon>
        <taxon>Alveolata</taxon>
        <taxon>Ciliophora</taxon>
        <taxon>Intramacronucleata</taxon>
        <taxon>Spirotrichea</taxon>
        <taxon>Stichotrichia</taxon>
        <taxon>Sporadotrichida</taxon>
        <taxon>Halteriidae</taxon>
        <taxon>Halteria</taxon>
    </lineage>
</organism>
<feature type="compositionally biased region" description="Polar residues" evidence="1">
    <location>
        <begin position="311"/>
        <end position="324"/>
    </location>
</feature>
<dbReference type="AlphaFoldDB" id="A0A8J8T5Y3"/>
<evidence type="ECO:0000256" key="1">
    <source>
        <dbReference type="SAM" id="MobiDB-lite"/>
    </source>
</evidence>
<reference evidence="2" key="1">
    <citation type="submission" date="2019-06" db="EMBL/GenBank/DDBJ databases">
        <authorList>
            <person name="Zheng W."/>
        </authorList>
    </citation>
    <scope>NUCLEOTIDE SEQUENCE</scope>
    <source>
        <strain evidence="2">QDHG01</strain>
    </source>
</reference>
<feature type="region of interest" description="Disordered" evidence="1">
    <location>
        <begin position="311"/>
        <end position="349"/>
    </location>
</feature>
<feature type="compositionally biased region" description="Polar residues" evidence="1">
    <location>
        <begin position="397"/>
        <end position="412"/>
    </location>
</feature>
<gene>
    <name evidence="2" type="ORF">FGO68_gene6906</name>
</gene>
<proteinExistence type="predicted"/>